<evidence type="ECO:0000256" key="2">
    <source>
        <dbReference type="ARBA" id="ARBA00022729"/>
    </source>
</evidence>
<dbReference type="Pfam" id="PF01915">
    <property type="entry name" value="Glyco_hydro_3_C"/>
    <property type="match status" value="1"/>
</dbReference>
<dbReference type="SMART" id="SM01217">
    <property type="entry name" value="Fn3_like"/>
    <property type="match status" value="1"/>
</dbReference>
<dbReference type="InterPro" id="IPR017853">
    <property type="entry name" value="GH"/>
</dbReference>
<dbReference type="SUPFAM" id="SSF52279">
    <property type="entry name" value="Beta-D-glucan exohydrolase, C-terminal domain"/>
    <property type="match status" value="1"/>
</dbReference>
<dbReference type="SUPFAM" id="SSF51445">
    <property type="entry name" value="(Trans)glycosidases"/>
    <property type="match status" value="1"/>
</dbReference>
<sequence length="873" mass="97865">MKKQFKLSILLVIITVATITISFHSKYKYPFQDPTLSIENRVDNLVSLLTLEEKVGQMVNNAPAIKRLEIPAYNWWNETLHGVARSPYHVTSYPQAIAMAATWDTTSLFQMANFSALEGRAIYNDSKRQGKTGIYLGLTYWTPNINIFRDPRWGRGQETYGEDPYLTGALGKSFVRGLEGDNPKYLKASACAKHFAVHSGPEWNRSTYNAEVSSHDLWDTYLPAFRDLIVDAKVSGVMCAYNRFEGQPCCGSDLLMNDILRNQFKFTGYVTSDCGGIGHFYKTHKTHPDAESASADAVLHGTDCECSNQPSYFALLKAVSDGKITEKEIDISVKRLFTIRFRLGMFDPEEMVPFNKIDTSVLENKEHQALALKMARQSIVLLKNEPFVKSAKNILPLSKNLKKIAVIGPNAADEEVMLANYYGYPSKISSILEGIKSKTNAQIIYEKGVNLTDNQVFKPIKDNQLFNFNGKNGFQAAYFQNTTFKGEPAFTRQEPNIDHQWGDGEQIADKIIARNMGVRWTANFVPQETTTYTFELKADDGSRLFINDKKVKEAGTRNGYYTFNAEKGKSYKIVLEYWQYSDNAEVKLDLGKIITEKPETIAERVKDADVIIFAGGISARLEGEDMPVEIDGFKGGDRTNIALPKAQTELMKALKATGKPVIFVNLSGSAIGFQWEAANLPAIVQVWYGGQAGGEAIADVLFGDYNPAGRLPITFYKSVDDLPDFQDYKMDNRTYRYFKGEPLYPFGFGLSYTRFKYGNMEVIRTEKDNLKVKVKVTNTGKIAGEEVVQLYLTHQNSDFKTPIRSLKGFKRINLKSGESKTVEIALNSRDLSEVDADGKIFPIKGNLQITMGGGQPSRSMLKNSSVIEKTINL</sequence>
<dbReference type="OrthoDB" id="9758670at2"/>
<dbReference type="PRINTS" id="PR00133">
    <property type="entry name" value="GLHYDRLASE3"/>
</dbReference>
<comment type="similarity">
    <text evidence="1">Belongs to the glycosyl hydrolase 3 family.</text>
</comment>
<dbReference type="Pfam" id="PF00933">
    <property type="entry name" value="Glyco_hydro_3"/>
    <property type="match status" value="1"/>
</dbReference>
<evidence type="ECO:0000313" key="5">
    <source>
        <dbReference type="EMBL" id="OAQ39812.1"/>
    </source>
</evidence>
<keyword evidence="6" id="KW-1185">Reference proteome</keyword>
<dbReference type="PANTHER" id="PTHR42721">
    <property type="entry name" value="SUGAR HYDROLASE-RELATED"/>
    <property type="match status" value="1"/>
</dbReference>
<dbReference type="PROSITE" id="PS51820">
    <property type="entry name" value="PA14"/>
    <property type="match status" value="1"/>
</dbReference>
<dbReference type="InterPro" id="IPR026891">
    <property type="entry name" value="Fn3-like"/>
</dbReference>
<name>A0A179DGA0_9SPHI</name>
<dbReference type="InterPro" id="IPR011658">
    <property type="entry name" value="PA14_dom"/>
</dbReference>
<dbReference type="STRING" id="1826909.A5893_09555"/>
<reference evidence="5 6" key="1">
    <citation type="submission" date="2016-04" db="EMBL/GenBank/DDBJ databases">
        <authorList>
            <person name="Evans L.H."/>
            <person name="Alamgir A."/>
            <person name="Owens N."/>
            <person name="Weber N.D."/>
            <person name="Virtaneva K."/>
            <person name="Barbian K."/>
            <person name="Babar A."/>
            <person name="Rosenke K."/>
        </authorList>
    </citation>
    <scope>NUCLEOTIDE SEQUENCE [LARGE SCALE GENOMIC DNA]</scope>
    <source>
        <strain evidence="5 6">CCM 8644</strain>
    </source>
</reference>
<evidence type="ECO:0000256" key="1">
    <source>
        <dbReference type="ARBA" id="ARBA00005336"/>
    </source>
</evidence>
<protein>
    <submittedName>
        <fullName evidence="5">Glycosyl hydrolase</fullName>
    </submittedName>
</protein>
<feature type="domain" description="PA14" evidence="4">
    <location>
        <begin position="469"/>
        <end position="605"/>
    </location>
</feature>
<comment type="caution">
    <text evidence="5">The sequence shown here is derived from an EMBL/GenBank/DDBJ whole genome shotgun (WGS) entry which is preliminary data.</text>
</comment>
<organism evidence="5 6">
    <name type="scientific">Pedobacter psychrophilus</name>
    <dbReference type="NCBI Taxonomy" id="1826909"/>
    <lineage>
        <taxon>Bacteria</taxon>
        <taxon>Pseudomonadati</taxon>
        <taxon>Bacteroidota</taxon>
        <taxon>Sphingobacteriia</taxon>
        <taxon>Sphingobacteriales</taxon>
        <taxon>Sphingobacteriaceae</taxon>
        <taxon>Pedobacter</taxon>
    </lineage>
</organism>
<dbReference type="InterPro" id="IPR036881">
    <property type="entry name" value="Glyco_hydro_3_C_sf"/>
</dbReference>
<keyword evidence="2" id="KW-0732">Signal</keyword>
<dbReference type="RefSeq" id="WP_068822428.1">
    <property type="nucleotide sequence ID" value="NZ_LWHJ01000027.1"/>
</dbReference>
<dbReference type="InterPro" id="IPR037524">
    <property type="entry name" value="PA14/GLEYA"/>
</dbReference>
<evidence type="ECO:0000313" key="6">
    <source>
        <dbReference type="Proteomes" id="UP000078459"/>
    </source>
</evidence>
<dbReference type="AlphaFoldDB" id="A0A179DGA0"/>
<dbReference type="GO" id="GO:0046556">
    <property type="term" value="F:alpha-L-arabinofuranosidase activity"/>
    <property type="evidence" value="ECO:0007669"/>
    <property type="project" value="TreeGrafter"/>
</dbReference>
<evidence type="ECO:0000259" key="4">
    <source>
        <dbReference type="PROSITE" id="PS51820"/>
    </source>
</evidence>
<dbReference type="EMBL" id="LWHJ01000027">
    <property type="protein sequence ID" value="OAQ39812.1"/>
    <property type="molecule type" value="Genomic_DNA"/>
</dbReference>
<dbReference type="InterPro" id="IPR002772">
    <property type="entry name" value="Glyco_hydro_3_C"/>
</dbReference>
<dbReference type="PANTHER" id="PTHR42721:SF3">
    <property type="entry name" value="BETA-D-XYLOSIDASE 5-RELATED"/>
    <property type="match status" value="1"/>
</dbReference>
<gene>
    <name evidence="5" type="ORF">A5893_09555</name>
</gene>
<dbReference type="Gene3D" id="3.40.50.1700">
    <property type="entry name" value="Glycoside hydrolase family 3 C-terminal domain"/>
    <property type="match status" value="2"/>
</dbReference>
<evidence type="ECO:0000256" key="3">
    <source>
        <dbReference type="ARBA" id="ARBA00022801"/>
    </source>
</evidence>
<dbReference type="GO" id="GO:0045493">
    <property type="term" value="P:xylan catabolic process"/>
    <property type="evidence" value="ECO:0007669"/>
    <property type="project" value="InterPro"/>
</dbReference>
<dbReference type="InterPro" id="IPR036962">
    <property type="entry name" value="Glyco_hydro_3_N_sf"/>
</dbReference>
<dbReference type="Pfam" id="PF07691">
    <property type="entry name" value="PA14"/>
    <property type="match status" value="1"/>
</dbReference>
<dbReference type="Pfam" id="PF14310">
    <property type="entry name" value="Fn3-like"/>
    <property type="match status" value="1"/>
</dbReference>
<dbReference type="Gene3D" id="3.20.20.300">
    <property type="entry name" value="Glycoside hydrolase, family 3, N-terminal domain"/>
    <property type="match status" value="1"/>
</dbReference>
<dbReference type="InterPro" id="IPR001764">
    <property type="entry name" value="Glyco_hydro_3_N"/>
</dbReference>
<dbReference type="InterPro" id="IPR044993">
    <property type="entry name" value="BXL"/>
</dbReference>
<reference evidence="5 6" key="2">
    <citation type="submission" date="2016-06" db="EMBL/GenBank/DDBJ databases">
        <title>Pedobacter psychrophilus sp. nov., isolated from Antarctic fragmentary rock.</title>
        <authorList>
            <person name="Svec P."/>
        </authorList>
    </citation>
    <scope>NUCLEOTIDE SEQUENCE [LARGE SCALE GENOMIC DNA]</scope>
    <source>
        <strain evidence="5 6">CCM 8644</strain>
    </source>
</reference>
<proteinExistence type="inferred from homology"/>
<dbReference type="InterPro" id="IPR013783">
    <property type="entry name" value="Ig-like_fold"/>
</dbReference>
<dbReference type="SMART" id="SM00758">
    <property type="entry name" value="PA14"/>
    <property type="match status" value="1"/>
</dbReference>
<dbReference type="GO" id="GO:0031222">
    <property type="term" value="P:arabinan catabolic process"/>
    <property type="evidence" value="ECO:0007669"/>
    <property type="project" value="TreeGrafter"/>
</dbReference>
<dbReference type="Gene3D" id="2.60.40.10">
    <property type="entry name" value="Immunoglobulins"/>
    <property type="match status" value="1"/>
</dbReference>
<dbReference type="SUPFAM" id="SSF56988">
    <property type="entry name" value="Anthrax protective antigen"/>
    <property type="match status" value="1"/>
</dbReference>
<dbReference type="Proteomes" id="UP000078459">
    <property type="component" value="Unassembled WGS sequence"/>
</dbReference>
<keyword evidence="3 5" id="KW-0378">Hydrolase</keyword>
<accession>A0A179DGA0</accession>
<dbReference type="GO" id="GO:0009044">
    <property type="term" value="F:xylan 1,4-beta-xylosidase activity"/>
    <property type="evidence" value="ECO:0007669"/>
    <property type="project" value="InterPro"/>
</dbReference>